<evidence type="ECO:0000313" key="2">
    <source>
        <dbReference type="Proteomes" id="UP001054945"/>
    </source>
</evidence>
<organism evidence="1 2">
    <name type="scientific">Caerostris extrusa</name>
    <name type="common">Bark spider</name>
    <name type="synonym">Caerostris bankana</name>
    <dbReference type="NCBI Taxonomy" id="172846"/>
    <lineage>
        <taxon>Eukaryota</taxon>
        <taxon>Metazoa</taxon>
        <taxon>Ecdysozoa</taxon>
        <taxon>Arthropoda</taxon>
        <taxon>Chelicerata</taxon>
        <taxon>Arachnida</taxon>
        <taxon>Araneae</taxon>
        <taxon>Araneomorphae</taxon>
        <taxon>Entelegynae</taxon>
        <taxon>Araneoidea</taxon>
        <taxon>Araneidae</taxon>
        <taxon>Caerostris</taxon>
    </lineage>
</organism>
<dbReference type="Proteomes" id="UP001054945">
    <property type="component" value="Unassembled WGS sequence"/>
</dbReference>
<dbReference type="EMBL" id="BPLR01016572">
    <property type="protein sequence ID" value="GIY84798.1"/>
    <property type="molecule type" value="Genomic_DNA"/>
</dbReference>
<evidence type="ECO:0000313" key="1">
    <source>
        <dbReference type="EMBL" id="GIY84798.1"/>
    </source>
</evidence>
<gene>
    <name evidence="1" type="ORF">CEXT_524071</name>
</gene>
<accession>A0AAV4WTC5</accession>
<protein>
    <submittedName>
        <fullName evidence="1">Uncharacterized protein</fullName>
    </submittedName>
</protein>
<proteinExistence type="predicted"/>
<keyword evidence="2" id="KW-1185">Reference proteome</keyword>
<comment type="caution">
    <text evidence="1">The sequence shown here is derived from an EMBL/GenBank/DDBJ whole genome shotgun (WGS) entry which is preliminary data.</text>
</comment>
<sequence>MAHPFPEKPQETRLTFAQTKFWIFRPRPFASSSVSFVVLEVKVLSIQEGVKTLFKLSIINPEPEANSSNDVLESIHIQQLKALHTHNPKRTFCPQNALVGKLIPSKFGEYHKEAQSLRNALTRF</sequence>
<name>A0AAV4WTC5_CAEEX</name>
<reference evidence="1 2" key="1">
    <citation type="submission" date="2021-06" db="EMBL/GenBank/DDBJ databases">
        <title>Caerostris extrusa draft genome.</title>
        <authorList>
            <person name="Kono N."/>
            <person name="Arakawa K."/>
        </authorList>
    </citation>
    <scope>NUCLEOTIDE SEQUENCE [LARGE SCALE GENOMIC DNA]</scope>
</reference>
<dbReference type="AlphaFoldDB" id="A0AAV4WTC5"/>